<keyword evidence="2" id="KW-0812">Transmembrane</keyword>
<dbReference type="AlphaFoldDB" id="A0A7J0BUT0"/>
<accession>A0A7J0BUT0</accession>
<feature type="transmembrane region" description="Helical" evidence="2">
    <location>
        <begin position="55"/>
        <end position="73"/>
    </location>
</feature>
<evidence type="ECO:0000256" key="2">
    <source>
        <dbReference type="SAM" id="Phobius"/>
    </source>
</evidence>
<keyword evidence="2" id="KW-1133">Transmembrane helix</keyword>
<evidence type="ECO:0000256" key="1">
    <source>
        <dbReference type="SAM" id="MobiDB-lite"/>
    </source>
</evidence>
<gene>
    <name evidence="3" type="ORF">DSM19430T_21440</name>
</gene>
<keyword evidence="4" id="KW-1185">Reference proteome</keyword>
<sequence length="333" mass="35676">MFEISRRNAPVWPAVFIALAGLAFSLTNALGKADALCVTSGCDLFNEAMTYKGYSLWWAGVAFFSIVLLPCLLGRRSIALAIAGFGLLADTLLLLFMAFTVPCLPCLGVAVFMALLFTVLHRAQYSRNRTMSILMLAWLIALCPNLFATTSELMGTWKIHGPERADIRVFFSPSCPVCVMAVEALAKDPAAAIAFYPVAEKESDRASLAAMEESLAKGTSFLVAFRRGTRDPDALTSPAGWPDLFMRWKIFRNKAHLHAMGVDTIPAILTNGVSGNLLNALTAPSPVPAAIPKPAERPATDAPGAEQLLPGLDAFSGCGQSAPEPCDEPEARP</sequence>
<name>A0A7J0BUT0_9BACT</name>
<feature type="transmembrane region" description="Helical" evidence="2">
    <location>
        <begin position="107"/>
        <end position="123"/>
    </location>
</feature>
<dbReference type="Proteomes" id="UP000503820">
    <property type="component" value="Unassembled WGS sequence"/>
</dbReference>
<evidence type="ECO:0000313" key="4">
    <source>
        <dbReference type="Proteomes" id="UP000503820"/>
    </source>
</evidence>
<comment type="caution">
    <text evidence="3">The sequence shown here is derived from an EMBL/GenBank/DDBJ whole genome shotgun (WGS) entry which is preliminary data.</text>
</comment>
<protein>
    <recommendedName>
        <fullName evidence="5">Vitamin K epoxide reductase domain-containing protein</fullName>
    </recommendedName>
</protein>
<organism evidence="3 4">
    <name type="scientific">Desulfovibrio psychrotolerans</name>
    <dbReference type="NCBI Taxonomy" id="415242"/>
    <lineage>
        <taxon>Bacteria</taxon>
        <taxon>Pseudomonadati</taxon>
        <taxon>Thermodesulfobacteriota</taxon>
        <taxon>Desulfovibrionia</taxon>
        <taxon>Desulfovibrionales</taxon>
        <taxon>Desulfovibrionaceae</taxon>
        <taxon>Desulfovibrio</taxon>
    </lineage>
</organism>
<keyword evidence="2" id="KW-0472">Membrane</keyword>
<dbReference type="EMBL" id="BLVP01000008">
    <property type="protein sequence ID" value="GFM37460.1"/>
    <property type="molecule type" value="Genomic_DNA"/>
</dbReference>
<proteinExistence type="predicted"/>
<evidence type="ECO:0008006" key="5">
    <source>
        <dbReference type="Google" id="ProtNLM"/>
    </source>
</evidence>
<feature type="region of interest" description="Disordered" evidence="1">
    <location>
        <begin position="291"/>
        <end position="333"/>
    </location>
</feature>
<dbReference type="InterPro" id="IPR036249">
    <property type="entry name" value="Thioredoxin-like_sf"/>
</dbReference>
<dbReference type="RefSeq" id="WP_174410055.1">
    <property type="nucleotide sequence ID" value="NZ_BLVP01000008.1"/>
</dbReference>
<evidence type="ECO:0000313" key="3">
    <source>
        <dbReference type="EMBL" id="GFM37460.1"/>
    </source>
</evidence>
<dbReference type="SUPFAM" id="SSF52833">
    <property type="entry name" value="Thioredoxin-like"/>
    <property type="match status" value="1"/>
</dbReference>
<reference evidence="3 4" key="1">
    <citation type="submission" date="2020-05" db="EMBL/GenBank/DDBJ databases">
        <title>Draft genome sequence of Desulfovibrio psychrotolerans JS1T.</title>
        <authorList>
            <person name="Ueno A."/>
            <person name="Tamazawa S."/>
            <person name="Tamamura S."/>
            <person name="Murakami T."/>
            <person name="Kiyama T."/>
            <person name="Inomata H."/>
            <person name="Amano Y."/>
            <person name="Miyakawa K."/>
            <person name="Tamaki H."/>
            <person name="Naganuma T."/>
            <person name="Kaneko K."/>
        </authorList>
    </citation>
    <scope>NUCLEOTIDE SEQUENCE [LARGE SCALE GENOMIC DNA]</scope>
    <source>
        <strain evidence="3 4">JS1</strain>
    </source>
</reference>
<feature type="transmembrane region" description="Helical" evidence="2">
    <location>
        <begin position="130"/>
        <end position="148"/>
    </location>
</feature>
<feature type="transmembrane region" description="Helical" evidence="2">
    <location>
        <begin position="80"/>
        <end position="101"/>
    </location>
</feature>